<feature type="region of interest" description="Disordered" evidence="2">
    <location>
        <begin position="1963"/>
        <end position="1989"/>
    </location>
</feature>
<dbReference type="PROSITE" id="PS50005">
    <property type="entry name" value="TPR"/>
    <property type="match status" value="1"/>
</dbReference>
<name>A0A9D3SZV8_MEGAT</name>
<gene>
    <name evidence="3" type="ORF">MATL_G00187960</name>
</gene>
<keyword evidence="4" id="KW-1185">Reference proteome</keyword>
<feature type="region of interest" description="Disordered" evidence="2">
    <location>
        <begin position="2277"/>
        <end position="2299"/>
    </location>
</feature>
<feature type="compositionally biased region" description="Basic and acidic residues" evidence="2">
    <location>
        <begin position="1963"/>
        <end position="1980"/>
    </location>
</feature>
<dbReference type="Gene3D" id="1.25.40.10">
    <property type="entry name" value="Tetratricopeptide repeat domain"/>
    <property type="match status" value="1"/>
</dbReference>
<feature type="compositionally biased region" description="Basic and acidic residues" evidence="2">
    <location>
        <begin position="629"/>
        <end position="646"/>
    </location>
</feature>
<dbReference type="PANTHER" id="PTHR15977:SF15">
    <property type="entry name" value="CILIA- AND FLAGELLA-ASSOCIATED PROTEIN 46"/>
    <property type="match status" value="1"/>
</dbReference>
<dbReference type="GO" id="GO:0035082">
    <property type="term" value="P:axoneme assembly"/>
    <property type="evidence" value="ECO:0007669"/>
    <property type="project" value="InterPro"/>
</dbReference>
<feature type="region of interest" description="Disordered" evidence="2">
    <location>
        <begin position="1073"/>
        <end position="1096"/>
    </location>
</feature>
<dbReference type="InterPro" id="IPR039586">
    <property type="entry name" value="CFAP46"/>
</dbReference>
<dbReference type="InterPro" id="IPR019734">
    <property type="entry name" value="TPR_rpt"/>
</dbReference>
<evidence type="ECO:0008006" key="5">
    <source>
        <dbReference type="Google" id="ProtNLM"/>
    </source>
</evidence>
<dbReference type="OrthoDB" id="68437at2759"/>
<dbReference type="SUPFAM" id="SSF48452">
    <property type="entry name" value="TPR-like"/>
    <property type="match status" value="1"/>
</dbReference>
<feature type="region of interest" description="Disordered" evidence="2">
    <location>
        <begin position="790"/>
        <end position="823"/>
    </location>
</feature>
<dbReference type="PANTHER" id="PTHR15977">
    <property type="entry name" value="CILIA- AND FLAGELLA-ASSOCIATED PROTEIN 46"/>
    <property type="match status" value="1"/>
</dbReference>
<reference evidence="3" key="1">
    <citation type="submission" date="2021-01" db="EMBL/GenBank/DDBJ databases">
        <authorList>
            <person name="Zahm M."/>
            <person name="Roques C."/>
            <person name="Cabau C."/>
            <person name="Klopp C."/>
            <person name="Donnadieu C."/>
            <person name="Jouanno E."/>
            <person name="Lampietro C."/>
            <person name="Louis A."/>
            <person name="Herpin A."/>
            <person name="Echchiki A."/>
            <person name="Berthelot C."/>
            <person name="Parey E."/>
            <person name="Roest-Crollius H."/>
            <person name="Braasch I."/>
            <person name="Postlethwait J."/>
            <person name="Bobe J."/>
            <person name="Montfort J."/>
            <person name="Bouchez O."/>
            <person name="Begum T."/>
            <person name="Mejri S."/>
            <person name="Adams A."/>
            <person name="Chen W.-J."/>
            <person name="Guiguen Y."/>
        </authorList>
    </citation>
    <scope>NUCLEOTIDE SEQUENCE</scope>
    <source>
        <strain evidence="3">YG-15Mar2019-1</strain>
        <tissue evidence="3">Brain</tissue>
    </source>
</reference>
<evidence type="ECO:0000313" key="3">
    <source>
        <dbReference type="EMBL" id="KAG7462737.1"/>
    </source>
</evidence>
<feature type="region of interest" description="Disordered" evidence="2">
    <location>
        <begin position="2572"/>
        <end position="2614"/>
    </location>
</feature>
<keyword evidence="1" id="KW-0802">TPR repeat</keyword>
<organism evidence="3 4">
    <name type="scientific">Megalops atlanticus</name>
    <name type="common">Tarpon</name>
    <name type="synonym">Clupea gigantea</name>
    <dbReference type="NCBI Taxonomy" id="7932"/>
    <lineage>
        <taxon>Eukaryota</taxon>
        <taxon>Metazoa</taxon>
        <taxon>Chordata</taxon>
        <taxon>Craniata</taxon>
        <taxon>Vertebrata</taxon>
        <taxon>Euteleostomi</taxon>
        <taxon>Actinopterygii</taxon>
        <taxon>Neopterygii</taxon>
        <taxon>Teleostei</taxon>
        <taxon>Elopiformes</taxon>
        <taxon>Megalopidae</taxon>
        <taxon>Megalops</taxon>
    </lineage>
</organism>
<evidence type="ECO:0000313" key="4">
    <source>
        <dbReference type="Proteomes" id="UP001046870"/>
    </source>
</evidence>
<feature type="region of interest" description="Disordered" evidence="2">
    <location>
        <begin position="276"/>
        <end position="295"/>
    </location>
</feature>
<evidence type="ECO:0000256" key="1">
    <source>
        <dbReference type="PROSITE-ProRule" id="PRU00339"/>
    </source>
</evidence>
<feature type="repeat" description="TPR" evidence="1">
    <location>
        <begin position="439"/>
        <end position="472"/>
    </location>
</feature>
<protein>
    <recommendedName>
        <fullName evidence="5">Cilia- and flagella-associated protein 46</fullName>
    </recommendedName>
</protein>
<dbReference type="InterPro" id="IPR011990">
    <property type="entry name" value="TPR-like_helical_dom_sf"/>
</dbReference>
<comment type="caution">
    <text evidence="3">The sequence shown here is derived from an EMBL/GenBank/DDBJ whole genome shotgun (WGS) entry which is preliminary data.</text>
</comment>
<proteinExistence type="predicted"/>
<feature type="compositionally biased region" description="Basic and acidic residues" evidence="2">
    <location>
        <begin position="2283"/>
        <end position="2299"/>
    </location>
</feature>
<evidence type="ECO:0000256" key="2">
    <source>
        <dbReference type="SAM" id="MobiDB-lite"/>
    </source>
</evidence>
<feature type="region of interest" description="Disordered" evidence="2">
    <location>
        <begin position="629"/>
        <end position="655"/>
    </location>
</feature>
<dbReference type="Pfam" id="PF25439">
    <property type="entry name" value="TPR_CFAP46_N"/>
    <property type="match status" value="1"/>
</dbReference>
<accession>A0A9D3SZV8</accession>
<sequence>MDFNIRQYLTRAASQKDMDALRKAYDMIKEGTKEKVDSSCFCPELHVLCAEQAFQLGCAEISENCLMMYFKAKPPANQFLSRAYLCQGQLSSPQTFETVEDIEKAVMHFLKAIEISKEQPRYHFLVFNASVLYFQLIRPFLRPGVRPSLVPALTQVVRALEEVGDTDYSWRAELMLHLVECLVEAGKVKEAASWAKVTSDFIEAHTPELFPRIFYLQVRHKLLDFSKIPKKTEESVVLSVIYKMQKLKYQVETGEARRDEGTKLREIFLLLINPAAPQPPSRAQDSSPGLAQRDSPVTPAERVAFLLELAHLALQLNQHQMTADCLRELKRVGVTDVGHFILVECLKCELDLHKRAAKITEYKKRDVEAQLKVVWKLDQLLQNALQGGGAGAVQGVCATQWNACLPLLQHNLRKSVRKPLLRLAQALEDTNSTLLELRCQVHSEVGVIEAEEDRLESAVEHLQKALRLDEAGVYRERLSTALHLLQLRSLLYETPQRREDQAALLIEQAKTVNSKSDMRKAHPMLVKAGVALAPDAFQVVLDADNTAKAPPDNSGKGVVNQPAARAQHHITCVQKADGHLKRQGVKNDRESVRLWAELVKTARRLEAWAVCRAACRFCVLHDDGRWKASNADREKKEGESAVEGHHRERRASAGRRSYSTEHDLLRLLAEVRFINAEATVHKLRSEGVQLNDAAVPPLRRGKQPAGGVSTQLEENPLWATYRDWVQNLSAYATSNFLRAAELGAELGEPWIVSNAAVYLWNYNSHILASGGQRRLLATFQTLIDLLKQTGHAGEDGERGQPPSRARKGAEKPGGAHGPLAEPGAAEDARKALELCEYALRLTNGNTSTDAVPIAARKQVIATWVRTKQLLQQQVGQKLDVEDESKSEEVTAMTRVLVGIEMLLCNSSSRLMEFSVPGVAVLVRMASDCRWTDPLVELQVWTHLAHFAHLAQEQQLVMTCSQNALQLEAIALNRVKVTSCTLYSYEQVQEMLSAVACLRGLALVQTSLGHPDHYTKALRTLQSSVSYAEKARSYSLCMVGAGHYWNTCLPLLEHPQEREQLQDSVEKILRAMMNTSTKDGKDEGKERPTKTTLATERSLGALMTGQEAAGEGGPEDDLTLRAAFYGLLFSIHADRGDWRTGLRVLDQAVREMPRTRHRLLLFKQRVVARARLGENIMMDMQKFGEEGEECLSRMWHRVARGSTDPAQKLACYQNAITSLQSPRSQWQKIEYLLEFGQWLYCTHFPMEDALHQMHWAEDILLHMEAEDQQGQMEAELIPVKCEPQIGMRGAVSTPSLCELRDVRRLEGLVRAHALLAAMLGGAGPQHRQHCLLAYSCVLRIWQVSLVTAGEVIREVTESVPLLPAQAPPSATSKKDRGKKSKEPPLIPSVEEKPKSKVPVDVLPTSPEEWALYDCPQEVRQAFRRDRNPYSINQQNIGRQTQALYFLDLLVKEMKSSGLTHLTLPVLHLAEVIAHDLMDSTSLSDLYCLRISRTCSQLGLSAPASYHEKRLSPAFICEEERMTCRKAIALLKQKGSSEMSPDSGWTDEAADYTEAVMDSISQAGRKLSGPCAQDIWLEKAEILLGMGQYQQARVLLAEAHLVAKELRDRFAEAKSLLLLAVLANQEQNHDQALALLGEAQSIGGDEDFWHRVTLCLVKATMGGAGQDKEAQACQMLEHTAAVLRSALEEKPNRRPVLRFLVAFLDTRRAVLQVQSLKLPASGVGLHGKSVKTLMAACDTLRQTANEFFQSGYQEEGAKALLEQAEVLRTLAKHTDNKEVKQRHLLDSYYLMHQAVNIEEEAVLTALSLLPPQETRTLSLPATRELACFRLALVGLALDMLEQVCVEEKEQALARDRKASAEKTVEDFVRSTPDPSSLRQEWLSTGRTLGQVVLTQLHTVFSLSTECAETRATSLCMMGKCLRLLAVQKDPLHLSTQWDIGARVMTPACAADPGTEEIEMEQKQCLHEEEERPVENNEPKVTEQRQSTSLSAELQVRRSTAQQLLAQASETLAQAVGLCLQHKLTPVLTEACLNMLECYGQFDPRAASQYLALYQSSRCCAVMGDVLRAACADSSVSQLSALLNLHTNLQAAKQEGEGAGSLLEATEHTLTHLSKAYTHLSINPNHLSILSELPSSFKLLLLQHSQDGSVLYGAFIEKAKPAESHRGKGTQLTGALVNSRVAKVSVCPETLSGLRDRARSFRRGTMQALIRDEIKRGGAGDAPWGDPVAGRRAATSLSENRVENEIASHFEAIVQEMEGYLHPLLSQLALSSLRLQSPTLSQADCTKPRDKEERSASDKELSPVDSGANVVLLVDRLLMELPLEALGVLQEEGVSSVSRDFSLQLLHSRLQKEDPVESDTRKELRGVKGGRARGDQSKAFKVVPVNRVLPPDSLPVDTHGFRYVIDPYNEAGENGWGSPVDGMRRILEAYGHQMTPFWDGVLGTENTPSLAELEHLLTNCSAFIFSGTERFLGNIPPSKIVSLKLSECQMVILFDLAQTSVSALRQSKLDVKKSVAQLALEGPLETAILLSLSGVRCIMLNQWHSTLQRNTRNMDALLESLLKVGMTSGQAIHALQRGGAQSSESEDGAGQVSVVGHRGSVLPRPPEVTEGNKCSDIQKRGTPPSVFNYIIYGLPNLVIT</sequence>
<dbReference type="GO" id="GO:0060294">
    <property type="term" value="P:cilium movement involved in cell motility"/>
    <property type="evidence" value="ECO:0007669"/>
    <property type="project" value="InterPro"/>
</dbReference>
<dbReference type="Proteomes" id="UP001046870">
    <property type="component" value="Chromosome 16"/>
</dbReference>
<dbReference type="SMART" id="SM00028">
    <property type="entry name" value="TPR"/>
    <property type="match status" value="5"/>
</dbReference>
<feature type="region of interest" description="Disordered" evidence="2">
    <location>
        <begin position="1362"/>
        <end position="1398"/>
    </location>
</feature>
<dbReference type="EMBL" id="JAFDVH010000016">
    <property type="protein sequence ID" value="KAG7462737.1"/>
    <property type="molecule type" value="Genomic_DNA"/>
</dbReference>
<dbReference type="InterPro" id="IPR057466">
    <property type="entry name" value="CFAP46_TPR"/>
</dbReference>
<feature type="compositionally biased region" description="Basic and acidic residues" evidence="2">
    <location>
        <begin position="1077"/>
        <end position="1088"/>
    </location>
</feature>